<proteinExistence type="predicted"/>
<sequence>MNILFRLLLAHIVADFFLQTDKMNSGKNAADGRKWLFLLLHSFTHAVATYIFVAQWTNFSVPAIIFLSHFIIDTIKTSIRSKSVAAFVMDQIAHISVILFVAFQLTGGTICEAVMPDLFNSNKLIIYAIGYALVLKPTSIVMNLLLNRWDLTALTSLGLPHAGKWIGYLERILILTFILTGNLEGVGFLLAAKSVFRFGDLNKAKDIKITEYVMIGTLISFTIAILVGYAVMHFAAI</sequence>
<keyword evidence="1" id="KW-0472">Membrane</keyword>
<accession>A0A930N075</accession>
<keyword evidence="1" id="KW-0812">Transmembrane</keyword>
<feature type="transmembrane region" description="Helical" evidence="1">
    <location>
        <begin position="212"/>
        <end position="232"/>
    </location>
</feature>
<feature type="transmembrane region" description="Helical" evidence="1">
    <location>
        <begin position="125"/>
        <end position="146"/>
    </location>
</feature>
<comment type="caution">
    <text evidence="2">The sequence shown here is derived from an EMBL/GenBank/DDBJ whole genome shotgun (WGS) entry which is preliminary data.</text>
</comment>
<dbReference type="AlphaFoldDB" id="A0A930N075"/>
<reference evidence="2" key="1">
    <citation type="submission" date="2020-04" db="EMBL/GenBank/DDBJ databases">
        <title>Deep metagenomics examines the oral microbiome during advanced dental caries in children, revealing novel taxa and co-occurrences with host molecules.</title>
        <authorList>
            <person name="Baker J.L."/>
            <person name="Morton J.T."/>
            <person name="Dinis M."/>
            <person name="Alvarez R."/>
            <person name="Tran N.C."/>
            <person name="Knight R."/>
            <person name="Edlund A."/>
        </authorList>
    </citation>
    <scope>NUCLEOTIDE SEQUENCE</scope>
    <source>
        <strain evidence="2">JCVI_44_bin.5</strain>
    </source>
</reference>
<dbReference type="Proteomes" id="UP000771736">
    <property type="component" value="Unassembled WGS sequence"/>
</dbReference>
<feature type="transmembrane region" description="Helical" evidence="1">
    <location>
        <begin position="59"/>
        <end position="75"/>
    </location>
</feature>
<dbReference type="InterPro" id="IPR021737">
    <property type="entry name" value="Phage_phiKZ_Orf197"/>
</dbReference>
<evidence type="ECO:0000313" key="2">
    <source>
        <dbReference type="EMBL" id="MBF1383367.1"/>
    </source>
</evidence>
<dbReference type="EMBL" id="JABZSJ010000001">
    <property type="protein sequence ID" value="MBF1383367.1"/>
    <property type="molecule type" value="Genomic_DNA"/>
</dbReference>
<organism evidence="2 3">
    <name type="scientific">Prevotella aurantiaca</name>
    <dbReference type="NCBI Taxonomy" id="596085"/>
    <lineage>
        <taxon>Bacteria</taxon>
        <taxon>Pseudomonadati</taxon>
        <taxon>Bacteroidota</taxon>
        <taxon>Bacteroidia</taxon>
        <taxon>Bacteroidales</taxon>
        <taxon>Prevotellaceae</taxon>
        <taxon>Prevotella</taxon>
    </lineage>
</organism>
<keyword evidence="1" id="KW-1133">Transmembrane helix</keyword>
<dbReference type="Pfam" id="PF11750">
    <property type="entry name" value="DUF3307"/>
    <property type="match status" value="1"/>
</dbReference>
<feature type="transmembrane region" description="Helical" evidence="1">
    <location>
        <begin position="172"/>
        <end position="192"/>
    </location>
</feature>
<evidence type="ECO:0000313" key="3">
    <source>
        <dbReference type="Proteomes" id="UP000771736"/>
    </source>
</evidence>
<dbReference type="RefSeq" id="WP_273158173.1">
    <property type="nucleotide sequence ID" value="NZ_JABZSJ010000001.1"/>
</dbReference>
<protein>
    <submittedName>
        <fullName evidence="2">DUF3307 domain-containing protein</fullName>
    </submittedName>
</protein>
<gene>
    <name evidence="2" type="ORF">HXN26_00700</name>
</gene>
<name>A0A930N075_9BACT</name>
<evidence type="ECO:0000256" key="1">
    <source>
        <dbReference type="SAM" id="Phobius"/>
    </source>
</evidence>
<feature type="transmembrane region" description="Helical" evidence="1">
    <location>
        <begin position="87"/>
        <end position="105"/>
    </location>
</feature>